<evidence type="ECO:0000313" key="3">
    <source>
        <dbReference type="EMBL" id="MDT9000182.1"/>
    </source>
</evidence>
<evidence type="ECO:0000313" key="4">
    <source>
        <dbReference type="Proteomes" id="UP001246372"/>
    </source>
</evidence>
<comment type="similarity">
    <text evidence="1">Belongs to the metallo-beta-lactamase superfamily. Class-B beta-lactamase family.</text>
</comment>
<gene>
    <name evidence="3" type="ORF">RQP53_12975</name>
</gene>
<dbReference type="PANTHER" id="PTHR42951:SF4">
    <property type="entry name" value="ACYL-COENZYME A THIOESTERASE MBLAC2"/>
    <property type="match status" value="1"/>
</dbReference>
<protein>
    <submittedName>
        <fullName evidence="3">MBL fold metallo-hydrolase</fullName>
    </submittedName>
</protein>
<dbReference type="SMART" id="SM00849">
    <property type="entry name" value="Lactamase_B"/>
    <property type="match status" value="1"/>
</dbReference>
<evidence type="ECO:0000256" key="1">
    <source>
        <dbReference type="ARBA" id="ARBA00005250"/>
    </source>
</evidence>
<accession>A0ABU3PC89</accession>
<evidence type="ECO:0000259" key="2">
    <source>
        <dbReference type="SMART" id="SM00849"/>
    </source>
</evidence>
<dbReference type="Gene3D" id="3.60.15.10">
    <property type="entry name" value="Ribonuclease Z/Hydroxyacylglutathione hydrolase-like"/>
    <property type="match status" value="1"/>
</dbReference>
<dbReference type="PANTHER" id="PTHR42951">
    <property type="entry name" value="METALLO-BETA-LACTAMASE DOMAIN-CONTAINING"/>
    <property type="match status" value="1"/>
</dbReference>
<dbReference type="Proteomes" id="UP001246372">
    <property type="component" value="Unassembled WGS sequence"/>
</dbReference>
<keyword evidence="4" id="KW-1185">Reference proteome</keyword>
<dbReference type="SUPFAM" id="SSF56281">
    <property type="entry name" value="Metallo-hydrolase/oxidoreductase"/>
    <property type="match status" value="1"/>
</dbReference>
<dbReference type="CDD" id="cd16282">
    <property type="entry name" value="metallo-hydrolase-like_MBL-fold"/>
    <property type="match status" value="1"/>
</dbReference>
<feature type="domain" description="Metallo-beta-lactamase" evidence="2">
    <location>
        <begin position="26"/>
        <end position="208"/>
    </location>
</feature>
<dbReference type="RefSeq" id="WP_315650743.1">
    <property type="nucleotide sequence ID" value="NZ_JAVXZY010000005.1"/>
</dbReference>
<comment type="caution">
    <text evidence="3">The sequence shown here is derived from an EMBL/GenBank/DDBJ whole genome shotgun (WGS) entry which is preliminary data.</text>
</comment>
<organism evidence="3 4">
    <name type="scientific">Roseateles aquae</name>
    <dbReference type="NCBI Taxonomy" id="3077235"/>
    <lineage>
        <taxon>Bacteria</taxon>
        <taxon>Pseudomonadati</taxon>
        <taxon>Pseudomonadota</taxon>
        <taxon>Betaproteobacteria</taxon>
        <taxon>Burkholderiales</taxon>
        <taxon>Sphaerotilaceae</taxon>
        <taxon>Roseateles</taxon>
    </lineage>
</organism>
<dbReference type="InterPro" id="IPR001279">
    <property type="entry name" value="Metallo-B-lactamas"/>
</dbReference>
<sequence>MVPAKRYFRLEELAPGVLAAIDEGAGANAGVVFGSEAIAVIDSFYEAEAATALLAEIRRRSALPIRYLVNTHHHVDHVGGNAIFAAAGATLIAQRQVAAWVRPENLRLLGGERISEAQRARVQALQAPGIGYEQQMMLELGGRQLWLRHALGHTGGDTIAWLSDAQVFFMGDLFWRRAAPNLTDARLSDWIATLAAFEGHAGRFVPGHGEPGTAADVADFAGYLRRIDALAQQALDEGLRGAAAEAQALEALRASHGDWAYFKGLAPSGVRHALAERQGLKRVPPPLASPRW</sequence>
<proteinExistence type="inferred from homology"/>
<dbReference type="Pfam" id="PF00753">
    <property type="entry name" value="Lactamase_B"/>
    <property type="match status" value="1"/>
</dbReference>
<reference evidence="3" key="1">
    <citation type="submission" date="2023-09" db="EMBL/GenBank/DDBJ databases">
        <title>Paucibacter sp. APW11 Genome sequencing and assembly.</title>
        <authorList>
            <person name="Kim I."/>
        </authorList>
    </citation>
    <scope>NUCLEOTIDE SEQUENCE</scope>
    <source>
        <strain evidence="3">APW11</strain>
    </source>
</reference>
<dbReference type="EMBL" id="JAVXZY010000005">
    <property type="protein sequence ID" value="MDT9000182.1"/>
    <property type="molecule type" value="Genomic_DNA"/>
</dbReference>
<dbReference type="InterPro" id="IPR050855">
    <property type="entry name" value="NDM-1-like"/>
</dbReference>
<dbReference type="InterPro" id="IPR036866">
    <property type="entry name" value="RibonucZ/Hydroxyglut_hydro"/>
</dbReference>
<name>A0ABU3PC89_9BURK</name>